<evidence type="ECO:0000259" key="2">
    <source>
        <dbReference type="Pfam" id="PF24721"/>
    </source>
</evidence>
<name>A0ABV4AX58_9GAMM</name>
<proteinExistence type="predicted"/>
<reference evidence="3 4" key="1">
    <citation type="submission" date="2024-07" db="EMBL/GenBank/DDBJ databases">
        <title>Molecular mechanisms and environmental adaptations of flagellar loss and biofilm growth of Rhodanobacter under environmental stress.</title>
        <authorList>
            <person name="Chen M."/>
        </authorList>
    </citation>
    <scope>NUCLEOTIDE SEQUENCE [LARGE SCALE GENOMIC DNA]</scope>
    <source>
        <strain evidence="3 4">RS22</strain>
    </source>
</reference>
<dbReference type="EMBL" id="JBGBPY010000002">
    <property type="protein sequence ID" value="MEY2184354.1"/>
    <property type="molecule type" value="Genomic_DNA"/>
</dbReference>
<evidence type="ECO:0000313" key="3">
    <source>
        <dbReference type="EMBL" id="MEY2184354.1"/>
    </source>
</evidence>
<organism evidence="3 4">
    <name type="scientific">Rhodanobacter humi</name>
    <dbReference type="NCBI Taxonomy" id="1888173"/>
    <lineage>
        <taxon>Bacteria</taxon>
        <taxon>Pseudomonadati</taxon>
        <taxon>Pseudomonadota</taxon>
        <taxon>Gammaproteobacteria</taxon>
        <taxon>Lysobacterales</taxon>
        <taxon>Rhodanobacteraceae</taxon>
        <taxon>Rhodanobacter</taxon>
    </lineage>
</organism>
<protein>
    <submittedName>
        <fullName evidence="3">Uncharacterized protein</fullName>
    </submittedName>
</protein>
<dbReference type="InterPro" id="IPR056090">
    <property type="entry name" value="DUF7673"/>
</dbReference>
<dbReference type="InterPro" id="IPR056469">
    <property type="entry name" value="HAB_dom"/>
</dbReference>
<comment type="caution">
    <text evidence="3">The sequence shown here is derived from an EMBL/GenBank/DDBJ whole genome shotgun (WGS) entry which is preliminary data.</text>
</comment>
<evidence type="ECO:0000313" key="4">
    <source>
        <dbReference type="Proteomes" id="UP001562159"/>
    </source>
</evidence>
<accession>A0ABV4AX58</accession>
<dbReference type="Pfam" id="PF24721">
    <property type="entry name" value="HAB"/>
    <property type="match status" value="1"/>
</dbReference>
<evidence type="ECO:0000259" key="1">
    <source>
        <dbReference type="Pfam" id="PF24720"/>
    </source>
</evidence>
<sequence>MPSVMNTSVISREDLQAMFSEPEPMSDKERAALERLLKIGRSDTGQSRRVADFLLAWWNAGSCGGFDLTDLWAVDTAIATDMVTVVGLIARVNSYPDTLGYGEQFEALVREWRPELVNPSPEAAKALEKAKQQTDERGRVDMLATLVTYGSAPGYRDANLVFDLKPLHGGAAPFRADLQIRPQDAESIVRHLRDVHELAWRNGAPLDAEPGEKRPAWINRS</sequence>
<feature type="domain" description="DUF7673" evidence="1">
    <location>
        <begin position="30"/>
        <end position="113"/>
    </location>
</feature>
<dbReference type="Proteomes" id="UP001562159">
    <property type="component" value="Unassembled WGS sequence"/>
</dbReference>
<gene>
    <name evidence="3" type="ORF">AB7878_18250</name>
</gene>
<dbReference type="Pfam" id="PF24720">
    <property type="entry name" value="DUF7673"/>
    <property type="match status" value="1"/>
</dbReference>
<keyword evidence="4" id="KW-1185">Reference proteome</keyword>
<feature type="domain" description="Half a barrel" evidence="2">
    <location>
        <begin position="141"/>
        <end position="218"/>
    </location>
</feature>